<evidence type="ECO:0000259" key="2">
    <source>
        <dbReference type="Pfam" id="PF12867"/>
    </source>
</evidence>
<evidence type="ECO:0000313" key="3">
    <source>
        <dbReference type="EMBL" id="APG59577.1"/>
    </source>
</evidence>
<reference evidence="3 4" key="1">
    <citation type="submission" date="2016-11" db="EMBL/GenBank/DDBJ databases">
        <title>Gramella sp. LPB0144 isolated from marine environment.</title>
        <authorList>
            <person name="Kim E."/>
            <person name="Yi H."/>
        </authorList>
    </citation>
    <scope>NUCLEOTIDE SEQUENCE [LARGE SCALE GENOMIC DNA]</scope>
    <source>
        <strain evidence="3 4">LPB0144</strain>
    </source>
</reference>
<dbReference type="Gene3D" id="1.20.120.450">
    <property type="entry name" value="dinb family like domain"/>
    <property type="match status" value="1"/>
</dbReference>
<keyword evidence="1" id="KW-0732">Signal</keyword>
<feature type="domain" description="DinB-like" evidence="2">
    <location>
        <begin position="42"/>
        <end position="196"/>
    </location>
</feature>
<sequence>MKTILSLAIMLFFMGFQTPMVHAQSENENMESAKALEIFTYLDETSEALEESVGDLSEAQMQYKPADNGWSIAQIMEHIKIVEGGLKGMVESKLAEGATPDMRSEIKMTDQQIVGFITNRGQSIQTRPEFEPAAEFETAEEALEAFNDQRENIVDFLKDTDADLRNYINEFPFGKIDAYQTVLFMAGHTARHTAQIEEVKQEDGFPEN</sequence>
<proteinExistence type="predicted"/>
<dbReference type="KEGG" id="grl:LPB144_03760"/>
<dbReference type="InterPro" id="IPR024775">
    <property type="entry name" value="DinB-like"/>
</dbReference>
<feature type="signal peptide" evidence="1">
    <location>
        <begin position="1"/>
        <end position="23"/>
    </location>
</feature>
<name>A0A1L3J380_9FLAO</name>
<dbReference type="SUPFAM" id="SSF109854">
    <property type="entry name" value="DinB/YfiT-like putative metalloenzymes"/>
    <property type="match status" value="1"/>
</dbReference>
<dbReference type="STRING" id="1913577.LPB144_03760"/>
<evidence type="ECO:0000313" key="4">
    <source>
        <dbReference type="Proteomes" id="UP000182510"/>
    </source>
</evidence>
<dbReference type="RefSeq" id="WP_072552231.1">
    <property type="nucleotide sequence ID" value="NZ_CP018153.1"/>
</dbReference>
<organism evidence="3 4">
    <name type="scientific">Christiangramia salexigens</name>
    <dbReference type="NCBI Taxonomy" id="1913577"/>
    <lineage>
        <taxon>Bacteria</taxon>
        <taxon>Pseudomonadati</taxon>
        <taxon>Bacteroidota</taxon>
        <taxon>Flavobacteriia</taxon>
        <taxon>Flavobacteriales</taxon>
        <taxon>Flavobacteriaceae</taxon>
        <taxon>Christiangramia</taxon>
    </lineage>
</organism>
<dbReference type="InterPro" id="IPR034660">
    <property type="entry name" value="DinB/YfiT-like"/>
</dbReference>
<keyword evidence="4" id="KW-1185">Reference proteome</keyword>
<feature type="chain" id="PRO_5010378353" description="DinB-like domain-containing protein" evidence="1">
    <location>
        <begin position="24"/>
        <end position="208"/>
    </location>
</feature>
<dbReference type="Proteomes" id="UP000182510">
    <property type="component" value="Chromosome"/>
</dbReference>
<dbReference type="EMBL" id="CP018153">
    <property type="protein sequence ID" value="APG59577.1"/>
    <property type="molecule type" value="Genomic_DNA"/>
</dbReference>
<dbReference type="Pfam" id="PF12867">
    <property type="entry name" value="DinB_2"/>
    <property type="match status" value="1"/>
</dbReference>
<evidence type="ECO:0000256" key="1">
    <source>
        <dbReference type="SAM" id="SignalP"/>
    </source>
</evidence>
<protein>
    <recommendedName>
        <fullName evidence="2">DinB-like domain-containing protein</fullName>
    </recommendedName>
</protein>
<dbReference type="AlphaFoldDB" id="A0A1L3J380"/>
<accession>A0A1L3J380</accession>
<gene>
    <name evidence="3" type="ORF">LPB144_03760</name>
</gene>